<dbReference type="InterPro" id="IPR027417">
    <property type="entry name" value="P-loop_NTPase"/>
</dbReference>
<dbReference type="SMART" id="SM00116">
    <property type="entry name" value="CBS"/>
    <property type="match status" value="2"/>
</dbReference>
<dbReference type="SUPFAM" id="SSF54631">
    <property type="entry name" value="CBS-domain pair"/>
    <property type="match status" value="1"/>
</dbReference>
<keyword evidence="6" id="KW-0486">Methionine biosynthesis</keyword>
<proteinExistence type="inferred from homology"/>
<feature type="domain" description="CBS" evidence="9">
    <location>
        <begin position="320"/>
        <end position="375"/>
    </location>
</feature>
<dbReference type="GO" id="GO:0006865">
    <property type="term" value="P:amino acid transport"/>
    <property type="evidence" value="ECO:0007669"/>
    <property type="project" value="UniProtKB-KW"/>
</dbReference>
<dbReference type="GO" id="GO:0005524">
    <property type="term" value="F:ATP binding"/>
    <property type="evidence" value="ECO:0007669"/>
    <property type="project" value="UniProtKB-KW"/>
</dbReference>
<evidence type="ECO:0000256" key="2">
    <source>
        <dbReference type="ARBA" id="ARBA00022448"/>
    </source>
</evidence>
<dbReference type="InterPro" id="IPR051921">
    <property type="entry name" value="ABC_osmolyte_uptake_ATP-bind"/>
</dbReference>
<dbReference type="CDD" id="cd03294">
    <property type="entry name" value="ABC_Pro_Gly_Betaine"/>
    <property type="match status" value="1"/>
</dbReference>
<dbReference type="AlphaFoldDB" id="A0A2V2NLZ0"/>
<dbReference type="Pfam" id="PF00571">
    <property type="entry name" value="CBS"/>
    <property type="match status" value="2"/>
</dbReference>
<dbReference type="Proteomes" id="UP000245934">
    <property type="component" value="Unassembled WGS sequence"/>
</dbReference>
<dbReference type="InterPro" id="IPR046342">
    <property type="entry name" value="CBS_dom_sf"/>
</dbReference>
<name>A0A2V2NLZ0_9EURY</name>
<feature type="domain" description="ABC transporter" evidence="8">
    <location>
        <begin position="9"/>
        <end position="245"/>
    </location>
</feature>
<dbReference type="GO" id="GO:0031460">
    <property type="term" value="P:glycine betaine transport"/>
    <property type="evidence" value="ECO:0007669"/>
    <property type="project" value="InterPro"/>
</dbReference>
<dbReference type="GO" id="GO:0009086">
    <property type="term" value="P:methionine biosynthetic process"/>
    <property type="evidence" value="ECO:0007669"/>
    <property type="project" value="UniProtKB-KW"/>
</dbReference>
<dbReference type="InterPro" id="IPR005892">
    <property type="entry name" value="Gly-betaine_transp_ATP-bd"/>
</dbReference>
<dbReference type="FunFam" id="3.40.50.300:FF:000201">
    <property type="entry name" value="Glycine betaine/L-proline ABC transporter ATP-binding protein"/>
    <property type="match status" value="1"/>
</dbReference>
<keyword evidence="7" id="KW-0129">CBS domain</keyword>
<evidence type="ECO:0000259" key="9">
    <source>
        <dbReference type="PROSITE" id="PS51371"/>
    </source>
</evidence>
<dbReference type="Gene3D" id="3.40.50.300">
    <property type="entry name" value="P-loop containing nucleotide triphosphate hydrolases"/>
    <property type="match status" value="1"/>
</dbReference>
<evidence type="ECO:0000256" key="1">
    <source>
        <dbReference type="ARBA" id="ARBA00005417"/>
    </source>
</evidence>
<reference evidence="10 11" key="1">
    <citation type="submission" date="2018-05" db="EMBL/GenBank/DDBJ databases">
        <title>Draft genome of Methanospirillum stamsii Pt1.</title>
        <authorList>
            <person name="Dueholm M.S."/>
            <person name="Nielsen P.H."/>
            <person name="Bakmann L.F."/>
            <person name="Otzen D.E."/>
        </authorList>
    </citation>
    <scope>NUCLEOTIDE SEQUENCE [LARGE SCALE GENOMIC DNA]</scope>
    <source>
        <strain evidence="10 11">Pt1</strain>
    </source>
</reference>
<evidence type="ECO:0000313" key="11">
    <source>
        <dbReference type="Proteomes" id="UP000245934"/>
    </source>
</evidence>
<organism evidence="10 11">
    <name type="scientific">Methanospirillum stamsii</name>
    <dbReference type="NCBI Taxonomy" id="1277351"/>
    <lineage>
        <taxon>Archaea</taxon>
        <taxon>Methanobacteriati</taxon>
        <taxon>Methanobacteriota</taxon>
        <taxon>Stenosarchaea group</taxon>
        <taxon>Methanomicrobia</taxon>
        <taxon>Methanomicrobiales</taxon>
        <taxon>Methanospirillaceae</taxon>
        <taxon>Methanospirillum</taxon>
    </lineage>
</organism>
<evidence type="ECO:0000259" key="8">
    <source>
        <dbReference type="PROSITE" id="PS50893"/>
    </source>
</evidence>
<dbReference type="InterPro" id="IPR003593">
    <property type="entry name" value="AAA+_ATPase"/>
</dbReference>
<evidence type="ECO:0000256" key="5">
    <source>
        <dbReference type="ARBA" id="ARBA00022970"/>
    </source>
</evidence>
<evidence type="ECO:0000313" key="10">
    <source>
        <dbReference type="EMBL" id="PWR76353.1"/>
    </source>
</evidence>
<dbReference type="GO" id="GO:0016887">
    <property type="term" value="F:ATP hydrolysis activity"/>
    <property type="evidence" value="ECO:0007669"/>
    <property type="project" value="InterPro"/>
</dbReference>
<dbReference type="PROSITE" id="PS51371">
    <property type="entry name" value="CBS"/>
    <property type="match status" value="2"/>
</dbReference>
<dbReference type="InterPro" id="IPR003439">
    <property type="entry name" value="ABC_transporter-like_ATP-bd"/>
</dbReference>
<keyword evidence="11" id="KW-1185">Reference proteome</keyword>
<evidence type="ECO:0000256" key="3">
    <source>
        <dbReference type="ARBA" id="ARBA00022741"/>
    </source>
</evidence>
<dbReference type="PROSITE" id="PS50893">
    <property type="entry name" value="ABC_TRANSPORTER_2"/>
    <property type="match status" value="1"/>
</dbReference>
<keyword evidence="4 10" id="KW-0067">ATP-binding</keyword>
<dbReference type="EMBL" id="QGMZ01000001">
    <property type="protein sequence ID" value="PWR76353.1"/>
    <property type="molecule type" value="Genomic_DNA"/>
</dbReference>
<dbReference type="PANTHER" id="PTHR43869">
    <property type="entry name" value="GLYCINE BETAINE/PROLINE BETAINE TRANSPORT SYSTEM ATP-BINDING PROTEIN PROV"/>
    <property type="match status" value="1"/>
</dbReference>
<dbReference type="SUPFAM" id="SSF52540">
    <property type="entry name" value="P-loop containing nucleoside triphosphate hydrolases"/>
    <property type="match status" value="1"/>
</dbReference>
<dbReference type="Gene3D" id="3.10.580.10">
    <property type="entry name" value="CBS-domain"/>
    <property type="match status" value="1"/>
</dbReference>
<comment type="similarity">
    <text evidence="1">Belongs to the ABC transporter superfamily.</text>
</comment>
<dbReference type="GO" id="GO:0016020">
    <property type="term" value="C:membrane"/>
    <property type="evidence" value="ECO:0007669"/>
    <property type="project" value="InterPro"/>
</dbReference>
<feature type="domain" description="CBS" evidence="9">
    <location>
        <begin position="260"/>
        <end position="316"/>
    </location>
</feature>
<gene>
    <name evidence="10" type="ORF">DLD82_00420</name>
</gene>
<dbReference type="NCBIfam" id="TIGR01186">
    <property type="entry name" value="proV"/>
    <property type="match status" value="1"/>
</dbReference>
<comment type="caution">
    <text evidence="10">The sequence shown here is derived from an EMBL/GenBank/DDBJ whole genome shotgun (WGS) entry which is preliminary data.</text>
</comment>
<dbReference type="InterPro" id="IPR017871">
    <property type="entry name" value="ABC_transporter-like_CS"/>
</dbReference>
<protein>
    <submittedName>
        <fullName evidence="10">ABC transporter ATP-binding protein</fullName>
    </submittedName>
</protein>
<dbReference type="Pfam" id="PF00005">
    <property type="entry name" value="ABC_tran"/>
    <property type="match status" value="1"/>
</dbReference>
<evidence type="ECO:0000256" key="4">
    <source>
        <dbReference type="ARBA" id="ARBA00022840"/>
    </source>
</evidence>
<dbReference type="OrthoDB" id="10909at2157"/>
<sequence>MLTHLQKGCTTKEIRERTGHVVALKNISFSVKKGEIFVLMGLSGCGKSTLLRCLNRLISPTAGSILLDGEDIASVSTERMRTIRRSRMGMVFQSFALLPHKNIQDNVAFGLEIQGISAEERAGIAKETLDLVGLSGYENSYPDQLSGGMKQRVGLARAIASSPDILLMDEAFSALDPMIRRDMQNELLDIQDRLEKTIIFVSHDLDEALKLGTRIGLMKAGEIVQIGTPEEILTQPKNEFVERFVEDVDLSRVLTAKDVMKVPDPMIHASSGPHVALRMMKEAGISTIFVVAKNRELKGIITADDALRAGKEGLTLQDIIIPDVVTLSLDTPVADIIPVIADSKFPIAVINEEKRLKGVIVRGSVLAALGRTGASL</sequence>
<dbReference type="PROSITE" id="PS00211">
    <property type="entry name" value="ABC_TRANSPORTER_1"/>
    <property type="match status" value="1"/>
</dbReference>
<keyword evidence="5" id="KW-0029">Amino-acid transport</keyword>
<dbReference type="InterPro" id="IPR000644">
    <property type="entry name" value="CBS_dom"/>
</dbReference>
<dbReference type="SMART" id="SM00382">
    <property type="entry name" value="AAA"/>
    <property type="match status" value="1"/>
</dbReference>
<dbReference type="GO" id="GO:0006950">
    <property type="term" value="P:response to stress"/>
    <property type="evidence" value="ECO:0007669"/>
    <property type="project" value="UniProtKB-ARBA"/>
</dbReference>
<accession>A0A2V2NLZ0</accession>
<evidence type="ECO:0000256" key="7">
    <source>
        <dbReference type="PROSITE-ProRule" id="PRU00703"/>
    </source>
</evidence>
<keyword evidence="6" id="KW-0028">Amino-acid biosynthesis</keyword>
<evidence type="ECO:0000256" key="6">
    <source>
        <dbReference type="ARBA" id="ARBA00023167"/>
    </source>
</evidence>
<keyword evidence="3" id="KW-0547">Nucleotide-binding</keyword>
<dbReference type="PANTHER" id="PTHR43869:SF1">
    <property type="entry name" value="GLYCINE BETAINE_PROLINE BETAINE TRANSPORT SYSTEM ATP-BINDING PROTEIN PROV"/>
    <property type="match status" value="1"/>
</dbReference>
<keyword evidence="2" id="KW-0813">Transport</keyword>